<dbReference type="RefSeq" id="WP_064241609.1">
    <property type="nucleotide sequence ID" value="NZ_LPUX01000053.1"/>
</dbReference>
<dbReference type="STRING" id="1472378.AU381_05455"/>
<dbReference type="Proteomes" id="UP000094025">
    <property type="component" value="Unassembled WGS sequence"/>
</dbReference>
<reference evidence="2 3" key="1">
    <citation type="journal article" date="2016" name="Int. J. Syst. Evol. Microbiol.">
        <title>Ensifer glycinis sp. nov., an novel rhizobial species associated with Glycine spp.</title>
        <authorList>
            <person name="Yan H."/>
            <person name="Yan J."/>
            <person name="Sui X.H."/>
            <person name="Wang E.T."/>
            <person name="Chen W.X."/>
            <person name="Zhang X.X."/>
            <person name="Chen W.F."/>
        </authorList>
    </citation>
    <scope>NUCLEOTIDE SEQUENCE [LARGE SCALE GENOMIC DNA]</scope>
    <source>
        <strain evidence="2 3">CCBAU 23380</strain>
    </source>
</reference>
<keyword evidence="2" id="KW-0540">Nuclease</keyword>
<dbReference type="InterPro" id="IPR005135">
    <property type="entry name" value="Endo/exonuclease/phosphatase"/>
</dbReference>
<comment type="caution">
    <text evidence="2">The sequence shown here is derived from an EMBL/GenBank/DDBJ whole genome shotgun (WGS) entry which is preliminary data.</text>
</comment>
<dbReference type="Gene3D" id="3.60.10.10">
    <property type="entry name" value="Endonuclease/exonuclease/phosphatase"/>
    <property type="match status" value="1"/>
</dbReference>
<protein>
    <submittedName>
        <fullName evidence="2">Endonuclease</fullName>
    </submittedName>
</protein>
<organism evidence="2 3">
    <name type="scientific">Sinorhizobium glycinis</name>
    <dbReference type="NCBI Taxonomy" id="1472378"/>
    <lineage>
        <taxon>Bacteria</taxon>
        <taxon>Pseudomonadati</taxon>
        <taxon>Pseudomonadota</taxon>
        <taxon>Alphaproteobacteria</taxon>
        <taxon>Hyphomicrobiales</taxon>
        <taxon>Rhizobiaceae</taxon>
        <taxon>Sinorhizobium/Ensifer group</taxon>
        <taxon>Sinorhizobium</taxon>
    </lineage>
</organism>
<dbReference type="GO" id="GO:0004519">
    <property type="term" value="F:endonuclease activity"/>
    <property type="evidence" value="ECO:0007669"/>
    <property type="project" value="UniProtKB-KW"/>
</dbReference>
<gene>
    <name evidence="2" type="ORF">AU381_05455</name>
</gene>
<evidence type="ECO:0000313" key="2">
    <source>
        <dbReference type="EMBL" id="OAP41318.1"/>
    </source>
</evidence>
<sequence length="330" mass="35914">MIEETVATLTATSLTDREGFARMERSITAHDAIMAGLEAMNATEIGGVASATGPLAFPLTVAAWNLERCLFPEESAEHLRTTGAALVLLSEMDNGMARTGQRHTTAELADALDMQYAYGVEFIELGLGSDTEREFCKDDFNEKGFHGNALLTSGPLRRPFLLRLWGERLWFTDDSDQPRVGERCGIGAVIETQAGPFVAVSTHLESATTAAYRERQVKELIEALEDAFPGLPILIGGDLNTGNHIGGDFEAEGLFKASAARGFTRHGGPIDQMTTRPSLITRWPKRAMKLDWFLARGLKIGESRVIPSTDASGRPLSDHDLITCVVEGFE</sequence>
<dbReference type="SUPFAM" id="SSF56219">
    <property type="entry name" value="DNase I-like"/>
    <property type="match status" value="1"/>
</dbReference>
<evidence type="ECO:0000313" key="3">
    <source>
        <dbReference type="Proteomes" id="UP000094025"/>
    </source>
</evidence>
<feature type="domain" description="Endonuclease/exonuclease/phosphatase" evidence="1">
    <location>
        <begin position="64"/>
        <end position="319"/>
    </location>
</feature>
<proteinExistence type="predicted"/>
<dbReference type="Pfam" id="PF03372">
    <property type="entry name" value="Exo_endo_phos"/>
    <property type="match status" value="1"/>
</dbReference>
<dbReference type="InterPro" id="IPR036691">
    <property type="entry name" value="Endo/exonu/phosph_ase_sf"/>
</dbReference>
<accession>A0A178Y156</accession>
<dbReference type="EMBL" id="LPUX01000053">
    <property type="protein sequence ID" value="OAP41318.1"/>
    <property type="molecule type" value="Genomic_DNA"/>
</dbReference>
<dbReference type="AlphaFoldDB" id="A0A178Y156"/>
<name>A0A178Y156_9HYPH</name>
<keyword evidence="3" id="KW-1185">Reference proteome</keyword>
<keyword evidence="2" id="KW-0378">Hydrolase</keyword>
<keyword evidence="2" id="KW-0255">Endonuclease</keyword>
<evidence type="ECO:0000259" key="1">
    <source>
        <dbReference type="Pfam" id="PF03372"/>
    </source>
</evidence>